<evidence type="ECO:0000259" key="4">
    <source>
        <dbReference type="PROSITE" id="PS50110"/>
    </source>
</evidence>
<dbReference type="InterPro" id="IPR001789">
    <property type="entry name" value="Sig_transdc_resp-reg_receiver"/>
</dbReference>
<organism evidence="5 6">
    <name type="scientific">Bradyrhizobium barranii subsp. barranii</name>
    <dbReference type="NCBI Taxonomy" id="2823807"/>
    <lineage>
        <taxon>Bacteria</taxon>
        <taxon>Pseudomonadati</taxon>
        <taxon>Pseudomonadota</taxon>
        <taxon>Alphaproteobacteria</taxon>
        <taxon>Hyphomicrobiales</taxon>
        <taxon>Nitrobacteraceae</taxon>
        <taxon>Bradyrhizobium</taxon>
        <taxon>Bradyrhizobium barranii</taxon>
    </lineage>
</organism>
<feature type="region of interest" description="Disordered" evidence="3">
    <location>
        <begin position="128"/>
        <end position="152"/>
    </location>
</feature>
<dbReference type="RefSeq" id="WP_224517262.1">
    <property type="nucleotide sequence ID" value="NZ_CP088280.1"/>
</dbReference>
<gene>
    <name evidence="5" type="ORF">G6321_00023690</name>
</gene>
<dbReference type="SUPFAM" id="SSF52172">
    <property type="entry name" value="CheY-like"/>
    <property type="match status" value="1"/>
</dbReference>
<dbReference type="InterPro" id="IPR050595">
    <property type="entry name" value="Bact_response_regulator"/>
</dbReference>
<dbReference type="Pfam" id="PF00072">
    <property type="entry name" value="Response_reg"/>
    <property type="match status" value="1"/>
</dbReference>
<dbReference type="PROSITE" id="PS50110">
    <property type="entry name" value="RESPONSE_REGULATORY"/>
    <property type="match status" value="1"/>
</dbReference>
<evidence type="ECO:0000313" key="6">
    <source>
        <dbReference type="Proteomes" id="UP000564836"/>
    </source>
</evidence>
<protein>
    <submittedName>
        <fullName evidence="5">Response regulator</fullName>
    </submittedName>
</protein>
<dbReference type="PANTHER" id="PTHR44591">
    <property type="entry name" value="STRESS RESPONSE REGULATOR PROTEIN 1"/>
    <property type="match status" value="1"/>
</dbReference>
<evidence type="ECO:0000256" key="1">
    <source>
        <dbReference type="ARBA" id="ARBA00022553"/>
    </source>
</evidence>
<dbReference type="CDD" id="cd00156">
    <property type="entry name" value="REC"/>
    <property type="match status" value="1"/>
</dbReference>
<evidence type="ECO:0000256" key="2">
    <source>
        <dbReference type="PROSITE-ProRule" id="PRU00169"/>
    </source>
</evidence>
<reference evidence="5 6" key="2">
    <citation type="journal article" date="2022" name="Int. J. Syst. Evol. Microbiol.">
        <title>Strains of Bradyrhizobium barranii sp. nov. associated with legumes native to Canada are symbionts of soybeans and belong to different subspecies (subsp. barranii subsp. nov. and subsp. apii subsp. nov.) and symbiovars (sv. glycinearum and sv. septentrionale).</title>
        <authorList>
            <person name="Bromfield E.S.P."/>
            <person name="Cloutier S."/>
            <person name="Wasai-Hara S."/>
            <person name="Minamisawa K."/>
        </authorList>
    </citation>
    <scope>NUCLEOTIDE SEQUENCE [LARGE SCALE GENOMIC DNA]</scope>
    <source>
        <strain evidence="5 6">323S2</strain>
    </source>
</reference>
<dbReference type="SMART" id="SM00448">
    <property type="entry name" value="REC"/>
    <property type="match status" value="1"/>
</dbReference>
<keyword evidence="1 2" id="KW-0597">Phosphoprotein</keyword>
<proteinExistence type="predicted"/>
<sequence>MSNAVRVLVVEDEALICSFIEDALSDGGFEACSVHSGEAAMSTFRDGRKQCRALLTDVNLGDGISGWELARQVREITPGFPVVYMTSASAPDWKSQGVDGSLLIEKPFAPAQLAAAVSQLLDTGASLGRTTSPAMMGGGSEDRQRGGDPLWS</sequence>
<reference evidence="5 6" key="1">
    <citation type="journal article" date="2017" name="Syst. Appl. Microbiol.">
        <title>Soybeans inoculated with root zone soils of Canadian native legumes harbour diverse and novel Bradyrhizobium spp. that possess agricultural potential.</title>
        <authorList>
            <person name="Bromfield E.S.P."/>
            <person name="Cloutier S."/>
            <person name="Tambong J.T."/>
            <person name="Tran Thi T.V."/>
        </authorList>
    </citation>
    <scope>NUCLEOTIDE SEQUENCE [LARGE SCALE GENOMIC DNA]</scope>
    <source>
        <strain evidence="5 6">323S2</strain>
    </source>
</reference>
<feature type="modified residue" description="4-aspartylphosphate" evidence="2">
    <location>
        <position position="57"/>
    </location>
</feature>
<dbReference type="InterPro" id="IPR011006">
    <property type="entry name" value="CheY-like_superfamily"/>
</dbReference>
<evidence type="ECO:0000256" key="3">
    <source>
        <dbReference type="SAM" id="MobiDB-lite"/>
    </source>
</evidence>
<feature type="domain" description="Response regulatory" evidence="4">
    <location>
        <begin position="6"/>
        <end position="121"/>
    </location>
</feature>
<name>A0A9X9Z465_9BRAD</name>
<accession>A0A9X9Z465</accession>
<dbReference type="Proteomes" id="UP000564836">
    <property type="component" value="Chromosome"/>
</dbReference>
<dbReference type="PANTHER" id="PTHR44591:SF21">
    <property type="entry name" value="TWO-COMPONENT RESPONSE REGULATOR"/>
    <property type="match status" value="1"/>
</dbReference>
<dbReference type="AlphaFoldDB" id="A0A9X9Z465"/>
<evidence type="ECO:0000313" key="5">
    <source>
        <dbReference type="EMBL" id="UGX97970.1"/>
    </source>
</evidence>
<dbReference type="EMBL" id="CP088280">
    <property type="protein sequence ID" value="UGX97970.1"/>
    <property type="molecule type" value="Genomic_DNA"/>
</dbReference>
<dbReference type="GO" id="GO:0000160">
    <property type="term" value="P:phosphorelay signal transduction system"/>
    <property type="evidence" value="ECO:0007669"/>
    <property type="project" value="InterPro"/>
</dbReference>
<dbReference type="Gene3D" id="3.40.50.2300">
    <property type="match status" value="1"/>
</dbReference>